<dbReference type="InterPro" id="IPR000210">
    <property type="entry name" value="BTB/POZ_dom"/>
</dbReference>
<dbReference type="InterPro" id="IPR006652">
    <property type="entry name" value="Kelch_1"/>
</dbReference>
<dbReference type="Gene3D" id="1.25.40.420">
    <property type="match status" value="1"/>
</dbReference>
<evidence type="ECO:0000256" key="2">
    <source>
        <dbReference type="ARBA" id="ARBA00022737"/>
    </source>
</evidence>
<dbReference type="Proteomes" id="UP001164746">
    <property type="component" value="Chromosome 2"/>
</dbReference>
<dbReference type="EMBL" id="CP111013">
    <property type="protein sequence ID" value="WAQ96762.1"/>
    <property type="molecule type" value="Genomic_DNA"/>
</dbReference>
<dbReference type="SUPFAM" id="SSF117281">
    <property type="entry name" value="Kelch motif"/>
    <property type="match status" value="1"/>
</dbReference>
<evidence type="ECO:0000313" key="5">
    <source>
        <dbReference type="EMBL" id="WAQ96762.1"/>
    </source>
</evidence>
<keyword evidence="1" id="KW-0880">Kelch repeat</keyword>
<dbReference type="PIRSF" id="PIRSF037037">
    <property type="entry name" value="Kelch-like_protein_gigaxonin"/>
    <property type="match status" value="1"/>
</dbReference>
<evidence type="ECO:0000313" key="6">
    <source>
        <dbReference type="Proteomes" id="UP001164746"/>
    </source>
</evidence>
<dbReference type="PANTHER" id="PTHR45632:SF3">
    <property type="entry name" value="KELCH-LIKE PROTEIN 32"/>
    <property type="match status" value="1"/>
</dbReference>
<dbReference type="Pfam" id="PF00651">
    <property type="entry name" value="BTB"/>
    <property type="match status" value="1"/>
</dbReference>
<feature type="compositionally biased region" description="Acidic residues" evidence="3">
    <location>
        <begin position="15"/>
        <end position="27"/>
    </location>
</feature>
<dbReference type="Gene3D" id="2.120.10.80">
    <property type="entry name" value="Kelch-type beta propeller"/>
    <property type="match status" value="1"/>
</dbReference>
<dbReference type="InterPro" id="IPR017096">
    <property type="entry name" value="BTB-kelch_protein"/>
</dbReference>
<accession>A0ABY7DGG1</accession>
<sequence length="631" mass="70543">MADEEGSSGLSVASDSEDGCDVEETADDNASITSSASGTSMPRLHHLTEGLEKLWITGAHSDIKITVETRVFNCHKAVLFATSPYFDAMFSSGMRESVSGEITFKEMEAETFELVMEYIYTGKEVVTQSNVIKLLKASSLLQIKSLCEKCEVILEPYIDIENCIDIWRLSLIHSWEKVKARAIKMVHTHFVALVKTDAFMRLDAYEIIQIIKHDNLDVPNEETVLDAVFSWARRGDPSVRKLKMGQIVANIRLAHISAERLSQLKAPNSPVFDDQAAQHCVDEAIQYKLLPARRQEANSSVTHLRRCSQFDEVLVVMGGCMSMHPPYKRCNDVLGYSFAQEKWFVLESLPFDPGIEFATCTYANDIYLTGGGSKTQTFLKYRSDKNKWKIGKPLCQGRRRHVMVSLTDSLYVIGGYDHRLPEGNRMLASIEKFDMSEDTWEEVAQLPTPVSSFSSAVSGEKILLFGGEKNDKTDTGIVQCFDTRTNECTRINSLTIISKLTKAVTSGRRIFIIFFSGKIVEYNPYAGSGQVCNLVGTVKSFRRIHYGAVQYRGSIFIVGGENEDTSLTREMILFKTESGESEKARVPLPNARLIDSCVKIAINRRFLTEEKTDDDDTGSNAPSDPGAEDNN</sequence>
<feature type="compositionally biased region" description="Polar residues" evidence="3">
    <location>
        <begin position="28"/>
        <end position="40"/>
    </location>
</feature>
<dbReference type="Pfam" id="PF07707">
    <property type="entry name" value="BACK"/>
    <property type="match status" value="1"/>
</dbReference>
<reference evidence="5" key="1">
    <citation type="submission" date="2022-11" db="EMBL/GenBank/DDBJ databases">
        <title>Centuries of genome instability and evolution in soft-shell clam transmissible cancer (bioRxiv).</title>
        <authorList>
            <person name="Hart S.F.M."/>
            <person name="Yonemitsu M.A."/>
            <person name="Giersch R.M."/>
            <person name="Beal B.F."/>
            <person name="Arriagada G."/>
            <person name="Davis B.W."/>
            <person name="Ostrander E.A."/>
            <person name="Goff S.P."/>
            <person name="Metzger M.J."/>
        </authorList>
    </citation>
    <scope>NUCLEOTIDE SEQUENCE</scope>
    <source>
        <strain evidence="5">MELC-2E11</strain>
        <tissue evidence="5">Siphon/mantle</tissue>
    </source>
</reference>
<feature type="region of interest" description="Disordered" evidence="3">
    <location>
        <begin position="609"/>
        <end position="631"/>
    </location>
</feature>
<dbReference type="InterPro" id="IPR011333">
    <property type="entry name" value="SKP1/BTB/POZ_sf"/>
</dbReference>
<dbReference type="PANTHER" id="PTHR45632">
    <property type="entry name" value="LD33804P"/>
    <property type="match status" value="1"/>
</dbReference>
<evidence type="ECO:0000256" key="1">
    <source>
        <dbReference type="ARBA" id="ARBA00022441"/>
    </source>
</evidence>
<gene>
    <name evidence="5" type="ORF">MAR_029452</name>
</gene>
<dbReference type="SMART" id="SM00875">
    <property type="entry name" value="BACK"/>
    <property type="match status" value="1"/>
</dbReference>
<dbReference type="SMART" id="SM00225">
    <property type="entry name" value="BTB"/>
    <property type="match status" value="1"/>
</dbReference>
<evidence type="ECO:0000259" key="4">
    <source>
        <dbReference type="PROSITE" id="PS50097"/>
    </source>
</evidence>
<dbReference type="InterPro" id="IPR011705">
    <property type="entry name" value="BACK"/>
</dbReference>
<feature type="domain" description="BTB" evidence="4">
    <location>
        <begin position="61"/>
        <end position="128"/>
    </location>
</feature>
<feature type="region of interest" description="Disordered" evidence="3">
    <location>
        <begin position="1"/>
        <end position="41"/>
    </location>
</feature>
<dbReference type="CDD" id="cd18186">
    <property type="entry name" value="BTB_POZ_ZBTB_KLHL-like"/>
    <property type="match status" value="1"/>
</dbReference>
<protein>
    <submittedName>
        <fullName evidence="5">KLHL6-like protein</fullName>
    </submittedName>
</protein>
<organism evidence="5 6">
    <name type="scientific">Mya arenaria</name>
    <name type="common">Soft-shell clam</name>
    <dbReference type="NCBI Taxonomy" id="6604"/>
    <lineage>
        <taxon>Eukaryota</taxon>
        <taxon>Metazoa</taxon>
        <taxon>Spiralia</taxon>
        <taxon>Lophotrochozoa</taxon>
        <taxon>Mollusca</taxon>
        <taxon>Bivalvia</taxon>
        <taxon>Autobranchia</taxon>
        <taxon>Heteroconchia</taxon>
        <taxon>Euheterodonta</taxon>
        <taxon>Imparidentia</taxon>
        <taxon>Neoheterodontei</taxon>
        <taxon>Myida</taxon>
        <taxon>Myoidea</taxon>
        <taxon>Myidae</taxon>
        <taxon>Mya</taxon>
    </lineage>
</organism>
<keyword evidence="6" id="KW-1185">Reference proteome</keyword>
<evidence type="ECO:0000256" key="3">
    <source>
        <dbReference type="SAM" id="MobiDB-lite"/>
    </source>
</evidence>
<dbReference type="PROSITE" id="PS50097">
    <property type="entry name" value="BTB"/>
    <property type="match status" value="1"/>
</dbReference>
<dbReference type="SMART" id="SM00612">
    <property type="entry name" value="Kelch"/>
    <property type="match status" value="3"/>
</dbReference>
<dbReference type="SUPFAM" id="SSF54695">
    <property type="entry name" value="POZ domain"/>
    <property type="match status" value="1"/>
</dbReference>
<dbReference type="Gene3D" id="3.30.710.10">
    <property type="entry name" value="Potassium Channel Kv1.1, Chain A"/>
    <property type="match status" value="1"/>
</dbReference>
<proteinExistence type="predicted"/>
<name>A0ABY7DGG1_MYAAR</name>
<keyword evidence="2" id="KW-0677">Repeat</keyword>
<dbReference type="InterPro" id="IPR015915">
    <property type="entry name" value="Kelch-typ_b-propeller"/>
</dbReference>
<dbReference type="Pfam" id="PF24681">
    <property type="entry name" value="Kelch_KLHDC2_KLHL20_DRC7"/>
    <property type="match status" value="1"/>
</dbReference>